<dbReference type="InterPro" id="IPR008494">
    <property type="entry name" value="DUF776"/>
</dbReference>
<keyword evidence="5" id="KW-1185">Reference proteome</keyword>
<dbReference type="PANTHER" id="PTHR31383">
    <property type="entry name" value="OXIDATIVE STRESS-RESPONSE SERINE-RICH PROTEIN 1"/>
    <property type="match status" value="1"/>
</dbReference>
<proteinExistence type="predicted"/>
<evidence type="ECO:0000256" key="3">
    <source>
        <dbReference type="ARBA" id="ARBA00029721"/>
    </source>
</evidence>
<dbReference type="PANTHER" id="PTHR31383:SF2">
    <property type="entry name" value="OXIDATIVE STRESS-RESPONSIVE SERINE-RICH PROTEIN 1"/>
    <property type="match status" value="1"/>
</dbReference>
<dbReference type="RefSeq" id="XP_022314974.1">
    <property type="nucleotide sequence ID" value="XM_022459266.1"/>
</dbReference>
<reference evidence="6" key="1">
    <citation type="submission" date="2025-08" db="UniProtKB">
        <authorList>
            <consortium name="RefSeq"/>
        </authorList>
    </citation>
    <scope>IDENTIFICATION</scope>
    <source>
        <tissue evidence="6">Whole sample</tissue>
    </source>
</reference>
<sequence>MGDNEETRIPEKIQLTSAFSNLKVRQSNFPAGCEQALKLPGGSDRNELDALWTTVIGPNSSQEEKGATVQSAIKHQRKVSKRMEPYPQEVIFSMQNISLDHEKCDNEQCRCSKQESQSQTEKKFNYAKVATLSSPPRKYIRDARLKVHHSEKDRKHVIRAARLKLMKQGKQSEKVPLRIERSRLPVAGCVNSPTESSFLFGSGFKSTGDLENFSSLSQNSNAMVKDSEYTSLHKKLKSSGHKHHFRSKTDPFDFTSACNTSSLENSKCRNSDQYLERSCSQEARLDDMSVNELACYFDDFLYIPKKMSSMAEMMYI</sequence>
<protein>
    <recommendedName>
        <fullName evidence="1">Oxidative stress-responsive serine-rich protein 1</fullName>
    </recommendedName>
    <alternativeName>
        <fullName evidence="4">Oxidative stress-responsive protein 1</fullName>
    </alternativeName>
    <alternativeName>
        <fullName evidence="3">Peroxide-inducible transcript 1 protein</fullName>
    </alternativeName>
</protein>
<dbReference type="AlphaFoldDB" id="A0A8B8CII8"/>
<dbReference type="Proteomes" id="UP000694844">
    <property type="component" value="Chromosome 2"/>
</dbReference>
<dbReference type="OrthoDB" id="10045817at2759"/>
<evidence type="ECO:0000256" key="2">
    <source>
        <dbReference type="ARBA" id="ARBA00022553"/>
    </source>
</evidence>
<name>A0A8B8CII8_CRAVI</name>
<evidence type="ECO:0000256" key="4">
    <source>
        <dbReference type="ARBA" id="ARBA00031405"/>
    </source>
</evidence>
<dbReference type="GO" id="GO:0070301">
    <property type="term" value="P:cellular response to hydrogen peroxide"/>
    <property type="evidence" value="ECO:0007669"/>
    <property type="project" value="TreeGrafter"/>
</dbReference>
<evidence type="ECO:0000256" key="1">
    <source>
        <dbReference type="ARBA" id="ARBA00015005"/>
    </source>
</evidence>
<gene>
    <name evidence="6" type="primary">LOC111119260</name>
</gene>
<accession>A0A8B8CII8</accession>
<evidence type="ECO:0000313" key="5">
    <source>
        <dbReference type="Proteomes" id="UP000694844"/>
    </source>
</evidence>
<keyword evidence="2" id="KW-0597">Phosphoprotein</keyword>
<organism evidence="5 6">
    <name type="scientific">Crassostrea virginica</name>
    <name type="common">Eastern oyster</name>
    <dbReference type="NCBI Taxonomy" id="6565"/>
    <lineage>
        <taxon>Eukaryota</taxon>
        <taxon>Metazoa</taxon>
        <taxon>Spiralia</taxon>
        <taxon>Lophotrochozoa</taxon>
        <taxon>Mollusca</taxon>
        <taxon>Bivalvia</taxon>
        <taxon>Autobranchia</taxon>
        <taxon>Pteriomorphia</taxon>
        <taxon>Ostreida</taxon>
        <taxon>Ostreoidea</taxon>
        <taxon>Ostreidae</taxon>
        <taxon>Crassostrea</taxon>
    </lineage>
</organism>
<dbReference type="KEGG" id="cvn:111119260"/>
<evidence type="ECO:0000313" key="6">
    <source>
        <dbReference type="RefSeq" id="XP_022314974.1"/>
    </source>
</evidence>
<dbReference type="GeneID" id="111119260"/>